<name>A0A7J6SIR6_PEROL</name>
<dbReference type="InterPro" id="IPR047889">
    <property type="entry name" value="KHDC4_KH-I_second"/>
</dbReference>
<feature type="compositionally biased region" description="Basic and acidic residues" evidence="2">
    <location>
        <begin position="302"/>
        <end position="311"/>
    </location>
</feature>
<feature type="domain" description="RRM" evidence="3">
    <location>
        <begin position="600"/>
        <end position="665"/>
    </location>
</feature>
<comment type="caution">
    <text evidence="4">The sequence shown here is derived from an EMBL/GenBank/DDBJ whole genome shotgun (WGS) entry which is preliminary data.</text>
</comment>
<dbReference type="Pfam" id="PF00076">
    <property type="entry name" value="RRM_1"/>
    <property type="match status" value="2"/>
</dbReference>
<dbReference type="InterPro" id="IPR055256">
    <property type="entry name" value="KH_1_KHDC4/BBP-like"/>
</dbReference>
<feature type="compositionally biased region" description="Basic and acidic residues" evidence="2">
    <location>
        <begin position="803"/>
        <end position="812"/>
    </location>
</feature>
<dbReference type="InterPro" id="IPR000504">
    <property type="entry name" value="RRM_dom"/>
</dbReference>
<dbReference type="SUPFAM" id="SSF54791">
    <property type="entry name" value="Eukaryotic type KH-domain (KH-domain type I)"/>
    <property type="match status" value="1"/>
</dbReference>
<evidence type="ECO:0000313" key="4">
    <source>
        <dbReference type="EMBL" id="KAF4732010.1"/>
    </source>
</evidence>
<keyword evidence="5" id="KW-1185">Reference proteome</keyword>
<evidence type="ECO:0000259" key="3">
    <source>
        <dbReference type="PROSITE" id="PS50102"/>
    </source>
</evidence>
<accession>A0A7J6SIR6</accession>
<dbReference type="SUPFAM" id="SSF54928">
    <property type="entry name" value="RNA-binding domain, RBD"/>
    <property type="match status" value="2"/>
</dbReference>
<feature type="compositionally biased region" description="Low complexity" evidence="2">
    <location>
        <begin position="275"/>
        <end position="287"/>
    </location>
</feature>
<proteinExistence type="predicted"/>
<dbReference type="Gene3D" id="3.30.70.330">
    <property type="match status" value="2"/>
</dbReference>
<evidence type="ECO:0000256" key="1">
    <source>
        <dbReference type="PROSITE-ProRule" id="PRU00176"/>
    </source>
</evidence>
<feature type="compositionally biased region" description="Basic and acidic residues" evidence="2">
    <location>
        <begin position="762"/>
        <end position="772"/>
    </location>
</feature>
<feature type="region of interest" description="Disordered" evidence="2">
    <location>
        <begin position="271"/>
        <end position="311"/>
    </location>
</feature>
<dbReference type="PANTHER" id="PTHR15744:SF0">
    <property type="entry name" value="KH HOMOLOGY DOMAIN-CONTAINING PROTEIN 4"/>
    <property type="match status" value="1"/>
</dbReference>
<reference evidence="4 5" key="1">
    <citation type="submission" date="2020-04" db="EMBL/GenBank/DDBJ databases">
        <title>Perkinsus olseni comparative genomics.</title>
        <authorList>
            <person name="Bogema D.R."/>
        </authorList>
    </citation>
    <scope>NUCLEOTIDE SEQUENCE [LARGE SCALE GENOMIC DNA]</scope>
    <source>
        <strain evidence="4 5">ATCC PRA-207</strain>
    </source>
</reference>
<feature type="compositionally biased region" description="Basic and acidic residues" evidence="2">
    <location>
        <begin position="207"/>
        <end position="217"/>
    </location>
</feature>
<dbReference type="GO" id="GO:0005634">
    <property type="term" value="C:nucleus"/>
    <property type="evidence" value="ECO:0007669"/>
    <property type="project" value="InterPro"/>
</dbReference>
<keyword evidence="1" id="KW-0694">RNA-binding</keyword>
<dbReference type="SMART" id="SM00360">
    <property type="entry name" value="RRM"/>
    <property type="match status" value="2"/>
</dbReference>
<evidence type="ECO:0000256" key="2">
    <source>
        <dbReference type="SAM" id="MobiDB-lite"/>
    </source>
</evidence>
<dbReference type="InterPro" id="IPR031121">
    <property type="entry name" value="RIK/BLOM7"/>
</dbReference>
<dbReference type="Gene3D" id="3.30.1370.10">
    <property type="entry name" value="K Homology domain, type 1"/>
    <property type="match status" value="1"/>
</dbReference>
<feature type="compositionally biased region" description="Low complexity" evidence="2">
    <location>
        <begin position="773"/>
        <end position="785"/>
    </location>
</feature>
<dbReference type="Proteomes" id="UP000553632">
    <property type="component" value="Unassembled WGS sequence"/>
</dbReference>
<dbReference type="AlphaFoldDB" id="A0A7J6SIR6"/>
<feature type="non-terminal residue" evidence="4">
    <location>
        <position position="833"/>
    </location>
</feature>
<dbReference type="CDD" id="cd22386">
    <property type="entry name" value="KH-I_KHDC4_rpt2"/>
    <property type="match status" value="1"/>
</dbReference>
<dbReference type="InterPro" id="IPR035979">
    <property type="entry name" value="RBD_domain_sf"/>
</dbReference>
<evidence type="ECO:0000313" key="5">
    <source>
        <dbReference type="Proteomes" id="UP000553632"/>
    </source>
</evidence>
<dbReference type="PROSITE" id="PS50102">
    <property type="entry name" value="RRM"/>
    <property type="match status" value="2"/>
</dbReference>
<sequence length="833" mass="90871">MLHTRQGLLPSRTAGGRTDGRRSPSYDGRSIDTTSSSTTTPDCSLEKRTEKSTSPQQAAAVRQLLEFMSAADAGDPTAVTLFADLNTHQQLFNAAAESDEMVMEEDTTRGMWSEDGYPLSVCVQGDDYYFQLLEDDLRKVFGRYGEVRLIEVTSPDRDVAHVYYEQLTDAQNAVQDLNDKILNGVHGALHVVWGLHHTPRAFPNTDRPLKSSRDHHYARGSQAAERTQGRHDGVSEVDPCSGRSLEDTEAAISRLLSEIRDVASPLKGNKAHLLGSSGSPSGAASGPLRSDAWRAHSPNRQYGERRAGWSSSAEEHFYDDAGHYLGDAWKGGTARTSPAAAPPPALVARGSATGAPSTGGPVRKFTCRFDIGIENDKEFQVARRIIGNKGANMKRIVGLSNAKLRLRGQGSGYLEGAVRQESPDPLHLCISCINRDGYLAAVEETKTLLRRVYTEWRNFQINKGRGDPGMMEIQIKEHFLTAAGERDLDMDYTQPLSTPSSILEQGPPVNTRDDVVDAGVGMRESASRGSHWRASPGAGPDQNAEIVRQLVEFMANINEAGDYYSAVDAPAPIEGVPKAPQNSGMEGSIDGNSDRLGYPLSMCVQGDEYYFQLSEDDLRKVFGRYGEVRLIEVTSPDRDVAHVYYEQLTDAENAVQDLNDKVLKGVKGVLRVVWGLYNSPSTFASLNSLSVTEQPPVDDVSRDGNERMSLSSSLTESGGGAEAFVYEKNPEGLNDAAIGSCYDDATLNRLLSELRSGSCPLRDEGMTKELRTESTATTSAMSSRRPSQDGIIGVPPSQAAAIDDDRRGHDHNQQQPPLGAEGRMKREISEQRE</sequence>
<feature type="region of interest" description="Disordered" evidence="2">
    <location>
        <begin position="1"/>
        <end position="57"/>
    </location>
</feature>
<feature type="region of interest" description="Disordered" evidence="2">
    <location>
        <begin position="691"/>
        <end position="717"/>
    </location>
</feature>
<dbReference type="Pfam" id="PF22675">
    <property type="entry name" value="KH-I_KHDC4-BBP"/>
    <property type="match status" value="1"/>
</dbReference>
<feature type="region of interest" description="Disordered" evidence="2">
    <location>
        <begin position="762"/>
        <end position="833"/>
    </location>
</feature>
<dbReference type="PANTHER" id="PTHR15744">
    <property type="entry name" value="BLOM7"/>
    <property type="match status" value="1"/>
</dbReference>
<dbReference type="InterPro" id="IPR036612">
    <property type="entry name" value="KH_dom_type_1_sf"/>
</dbReference>
<organism evidence="4 5">
    <name type="scientific">Perkinsus olseni</name>
    <name type="common">Perkinsus atlanticus</name>
    <dbReference type="NCBI Taxonomy" id="32597"/>
    <lineage>
        <taxon>Eukaryota</taxon>
        <taxon>Sar</taxon>
        <taxon>Alveolata</taxon>
        <taxon>Perkinsozoa</taxon>
        <taxon>Perkinsea</taxon>
        <taxon>Perkinsida</taxon>
        <taxon>Perkinsidae</taxon>
        <taxon>Perkinsus</taxon>
    </lineage>
</organism>
<feature type="compositionally biased region" description="Basic and acidic residues" evidence="2">
    <location>
        <begin position="822"/>
        <end position="833"/>
    </location>
</feature>
<gene>
    <name evidence="4" type="ORF">FOZ63_026611</name>
</gene>
<feature type="domain" description="RRM" evidence="3">
    <location>
        <begin position="119"/>
        <end position="184"/>
    </location>
</feature>
<feature type="region of interest" description="Disordered" evidence="2">
    <location>
        <begin position="334"/>
        <end position="359"/>
    </location>
</feature>
<feature type="region of interest" description="Disordered" evidence="2">
    <location>
        <begin position="203"/>
        <end position="244"/>
    </location>
</feature>
<dbReference type="GO" id="GO:0003723">
    <property type="term" value="F:RNA binding"/>
    <property type="evidence" value="ECO:0007669"/>
    <property type="project" value="UniProtKB-UniRule"/>
</dbReference>
<dbReference type="InterPro" id="IPR012677">
    <property type="entry name" value="Nucleotide-bd_a/b_plait_sf"/>
</dbReference>
<protein>
    <recommendedName>
        <fullName evidence="3">RRM domain-containing protein</fullName>
    </recommendedName>
</protein>
<dbReference type="EMBL" id="JABANO010018343">
    <property type="protein sequence ID" value="KAF4732010.1"/>
    <property type="molecule type" value="Genomic_DNA"/>
</dbReference>